<dbReference type="PANTHER" id="PTHR10954">
    <property type="entry name" value="RIBONUCLEASE H2 SUBUNIT A"/>
    <property type="match status" value="1"/>
</dbReference>
<dbReference type="InterPro" id="IPR001352">
    <property type="entry name" value="RNase_HII/HIII"/>
</dbReference>
<dbReference type="AlphaFoldDB" id="A0A2T0GTW8"/>
<dbReference type="NCBIfam" id="NF000595">
    <property type="entry name" value="PRK00015.1-3"/>
    <property type="match status" value="1"/>
</dbReference>
<dbReference type="GO" id="GO:0003723">
    <property type="term" value="F:RNA binding"/>
    <property type="evidence" value="ECO:0007669"/>
    <property type="project" value="UniProtKB-UniRule"/>
</dbReference>
<evidence type="ECO:0000256" key="15">
    <source>
        <dbReference type="PROSITE-ProRule" id="PRU01319"/>
    </source>
</evidence>
<evidence type="ECO:0000256" key="16">
    <source>
        <dbReference type="RuleBase" id="RU003515"/>
    </source>
</evidence>
<dbReference type="GO" id="GO:0043137">
    <property type="term" value="P:DNA replication, removal of RNA primer"/>
    <property type="evidence" value="ECO:0007669"/>
    <property type="project" value="TreeGrafter"/>
</dbReference>
<dbReference type="GO" id="GO:0030145">
    <property type="term" value="F:manganese ion binding"/>
    <property type="evidence" value="ECO:0007669"/>
    <property type="project" value="UniProtKB-UniRule"/>
</dbReference>
<dbReference type="HAMAP" id="MF_00052_B">
    <property type="entry name" value="RNase_HII_B"/>
    <property type="match status" value="1"/>
</dbReference>
<dbReference type="SUPFAM" id="SSF53098">
    <property type="entry name" value="Ribonuclease H-like"/>
    <property type="match status" value="1"/>
</dbReference>
<keyword evidence="12 14" id="KW-0378">Hydrolase</keyword>
<evidence type="ECO:0000256" key="13">
    <source>
        <dbReference type="ARBA" id="ARBA00023211"/>
    </source>
</evidence>
<dbReference type="RefSeq" id="WP_106114578.1">
    <property type="nucleotide sequence ID" value="NZ_PVSR01000030.1"/>
</dbReference>
<evidence type="ECO:0000256" key="6">
    <source>
        <dbReference type="ARBA" id="ARBA00012180"/>
    </source>
</evidence>
<proteinExistence type="inferred from homology"/>
<evidence type="ECO:0000313" key="19">
    <source>
        <dbReference type="Proteomes" id="UP000239352"/>
    </source>
</evidence>
<dbReference type="EC" id="3.1.26.4" evidence="6 14"/>
<sequence length="256" mass="27478">MGAELADLELPRTVVRRDSGSWALQNALERRGLGPVVGVDEAGRGACAGPLVVAACSLPRRDTGRFDGLTDSKLLTARARQWWFERIVNLATGYCIVSVEPEEVDELGVQTANLEGMRRAVAGLRAHPGYVLTDGFEAGGLAAPSVAVRKGDRVAACVAAASVLAKVSRDRMMVALHSRLPAYDFAGHKGYSTSVHQRALREHGPSAYHRWSYSNVLEAANAHGMCSPRGKRARRGSFDAFDQDVMDNGDADVGHP</sequence>
<evidence type="ECO:0000259" key="17">
    <source>
        <dbReference type="PROSITE" id="PS51975"/>
    </source>
</evidence>
<dbReference type="GO" id="GO:0005737">
    <property type="term" value="C:cytoplasm"/>
    <property type="evidence" value="ECO:0007669"/>
    <property type="project" value="UniProtKB-SubCell"/>
</dbReference>
<dbReference type="PANTHER" id="PTHR10954:SF18">
    <property type="entry name" value="RIBONUCLEASE HII"/>
    <property type="match status" value="1"/>
</dbReference>
<evidence type="ECO:0000313" key="18">
    <source>
        <dbReference type="EMBL" id="PRW62541.1"/>
    </source>
</evidence>
<evidence type="ECO:0000256" key="1">
    <source>
        <dbReference type="ARBA" id="ARBA00000077"/>
    </source>
</evidence>
<keyword evidence="10 14" id="KW-0479">Metal-binding</keyword>
<accession>A0A2T0GTW8</accession>
<reference evidence="18 19" key="1">
    <citation type="submission" date="2018-03" db="EMBL/GenBank/DDBJ databases">
        <title>Actinopolyspora mortivallis from Sahara, screening for active biomolecules.</title>
        <authorList>
            <person name="Selama O."/>
            <person name="Wellington E.M.H."/>
            <person name="Hacene H."/>
        </authorList>
    </citation>
    <scope>NUCLEOTIDE SEQUENCE [LARGE SCALE GENOMIC DNA]</scope>
    <source>
        <strain evidence="18 19">M5A</strain>
    </source>
</reference>
<keyword evidence="19" id="KW-1185">Reference proteome</keyword>
<dbReference type="Gene3D" id="3.30.420.10">
    <property type="entry name" value="Ribonuclease H-like superfamily/Ribonuclease H"/>
    <property type="match status" value="1"/>
</dbReference>
<evidence type="ECO:0000256" key="7">
    <source>
        <dbReference type="ARBA" id="ARBA00019179"/>
    </source>
</evidence>
<feature type="domain" description="RNase H type-2" evidence="17">
    <location>
        <begin position="34"/>
        <end position="225"/>
    </location>
</feature>
<dbReference type="InterPro" id="IPR012337">
    <property type="entry name" value="RNaseH-like_sf"/>
</dbReference>
<comment type="caution">
    <text evidence="18">The sequence shown here is derived from an EMBL/GenBank/DDBJ whole genome shotgun (WGS) entry which is preliminary data.</text>
</comment>
<comment type="cofactor">
    <cofactor evidence="2">
        <name>Mg(2+)</name>
        <dbReference type="ChEBI" id="CHEBI:18420"/>
    </cofactor>
</comment>
<evidence type="ECO:0000256" key="9">
    <source>
        <dbReference type="ARBA" id="ARBA00022722"/>
    </source>
</evidence>
<dbReference type="InterPro" id="IPR036397">
    <property type="entry name" value="RNaseH_sf"/>
</dbReference>
<evidence type="ECO:0000256" key="5">
    <source>
        <dbReference type="ARBA" id="ARBA00007383"/>
    </source>
</evidence>
<protein>
    <recommendedName>
        <fullName evidence="7 14">Ribonuclease HII</fullName>
        <shortName evidence="14">RNase HII</shortName>
        <ecNumber evidence="6 14">3.1.26.4</ecNumber>
    </recommendedName>
</protein>
<dbReference type="Pfam" id="PF01351">
    <property type="entry name" value="RNase_HII"/>
    <property type="match status" value="1"/>
</dbReference>
<evidence type="ECO:0000256" key="12">
    <source>
        <dbReference type="ARBA" id="ARBA00022801"/>
    </source>
</evidence>
<comment type="similarity">
    <text evidence="5 14 16">Belongs to the RNase HII family.</text>
</comment>
<evidence type="ECO:0000256" key="2">
    <source>
        <dbReference type="ARBA" id="ARBA00001946"/>
    </source>
</evidence>
<dbReference type="Proteomes" id="UP000239352">
    <property type="component" value="Unassembled WGS sequence"/>
</dbReference>
<feature type="binding site" evidence="14 15">
    <location>
        <position position="40"/>
    </location>
    <ligand>
        <name>a divalent metal cation</name>
        <dbReference type="ChEBI" id="CHEBI:60240"/>
    </ligand>
</feature>
<organism evidence="18 19">
    <name type="scientific">Actinopolyspora mortivallis</name>
    <dbReference type="NCBI Taxonomy" id="33906"/>
    <lineage>
        <taxon>Bacteria</taxon>
        <taxon>Bacillati</taxon>
        <taxon>Actinomycetota</taxon>
        <taxon>Actinomycetes</taxon>
        <taxon>Actinopolysporales</taxon>
        <taxon>Actinopolysporaceae</taxon>
        <taxon>Actinopolyspora</taxon>
    </lineage>
</organism>
<dbReference type="InterPro" id="IPR024567">
    <property type="entry name" value="RNase_HII/HIII_dom"/>
</dbReference>
<comment type="cofactor">
    <cofactor evidence="14 15">
        <name>Mn(2+)</name>
        <dbReference type="ChEBI" id="CHEBI:29035"/>
    </cofactor>
    <cofactor evidence="14 15">
        <name>Mg(2+)</name>
        <dbReference type="ChEBI" id="CHEBI:18420"/>
    </cofactor>
    <text evidence="14 15">Manganese or magnesium. Binds 1 divalent metal ion per monomer in the absence of substrate. May bind a second metal ion after substrate binding.</text>
</comment>
<evidence type="ECO:0000256" key="3">
    <source>
        <dbReference type="ARBA" id="ARBA00004065"/>
    </source>
</evidence>
<evidence type="ECO:0000256" key="8">
    <source>
        <dbReference type="ARBA" id="ARBA00022490"/>
    </source>
</evidence>
<dbReference type="InterPro" id="IPR022898">
    <property type="entry name" value="RNase_HII"/>
</dbReference>
<dbReference type="CDD" id="cd07182">
    <property type="entry name" value="RNase_HII_bacteria_HII_like"/>
    <property type="match status" value="1"/>
</dbReference>
<keyword evidence="9 14" id="KW-0540">Nuclease</keyword>
<dbReference type="EMBL" id="PVSR01000030">
    <property type="protein sequence ID" value="PRW62541.1"/>
    <property type="molecule type" value="Genomic_DNA"/>
</dbReference>
<keyword evidence="11 14" id="KW-0255">Endonuclease</keyword>
<dbReference type="NCBIfam" id="NF000598">
    <property type="entry name" value="PRK00015.2-2"/>
    <property type="match status" value="1"/>
</dbReference>
<gene>
    <name evidence="14" type="primary">rnhB</name>
    <name evidence="18" type="ORF">CEP50_15025</name>
</gene>
<dbReference type="FunCoup" id="A0A2T0GTW8">
    <property type="interactions" value="200"/>
</dbReference>
<dbReference type="GO" id="GO:0004523">
    <property type="term" value="F:RNA-DNA hybrid ribonuclease activity"/>
    <property type="evidence" value="ECO:0007669"/>
    <property type="project" value="UniProtKB-UniRule"/>
</dbReference>
<dbReference type="PROSITE" id="PS51975">
    <property type="entry name" value="RNASE_H_2"/>
    <property type="match status" value="1"/>
</dbReference>
<evidence type="ECO:0000256" key="14">
    <source>
        <dbReference type="HAMAP-Rule" id="MF_00052"/>
    </source>
</evidence>
<evidence type="ECO:0000256" key="4">
    <source>
        <dbReference type="ARBA" id="ARBA00004496"/>
    </source>
</evidence>
<evidence type="ECO:0000256" key="10">
    <source>
        <dbReference type="ARBA" id="ARBA00022723"/>
    </source>
</evidence>
<comment type="function">
    <text evidence="3 14 16">Endonuclease that specifically degrades the RNA of RNA-DNA hybrids.</text>
</comment>
<feature type="binding site" evidence="14 15">
    <location>
        <position position="134"/>
    </location>
    <ligand>
        <name>a divalent metal cation</name>
        <dbReference type="ChEBI" id="CHEBI:60240"/>
    </ligand>
</feature>
<dbReference type="GO" id="GO:0032299">
    <property type="term" value="C:ribonuclease H2 complex"/>
    <property type="evidence" value="ECO:0007669"/>
    <property type="project" value="TreeGrafter"/>
</dbReference>
<dbReference type="STRING" id="1050202.GCA_000384035_02288"/>
<name>A0A2T0GTW8_ACTMO</name>
<dbReference type="GO" id="GO:0006298">
    <property type="term" value="P:mismatch repair"/>
    <property type="evidence" value="ECO:0007669"/>
    <property type="project" value="TreeGrafter"/>
</dbReference>
<dbReference type="InParanoid" id="A0A2T0GTW8"/>
<feature type="binding site" evidence="14 15">
    <location>
        <position position="41"/>
    </location>
    <ligand>
        <name>a divalent metal cation</name>
        <dbReference type="ChEBI" id="CHEBI:60240"/>
    </ligand>
</feature>
<keyword evidence="8 14" id="KW-0963">Cytoplasm</keyword>
<comment type="catalytic activity">
    <reaction evidence="1 14 15 16">
        <text>Endonucleolytic cleavage to 5'-phosphomonoester.</text>
        <dbReference type="EC" id="3.1.26.4"/>
    </reaction>
</comment>
<comment type="subcellular location">
    <subcellularLocation>
        <location evidence="4 14">Cytoplasm</location>
    </subcellularLocation>
</comment>
<evidence type="ECO:0000256" key="11">
    <source>
        <dbReference type="ARBA" id="ARBA00022759"/>
    </source>
</evidence>
<keyword evidence="13 14" id="KW-0464">Manganese</keyword>